<protein>
    <submittedName>
        <fullName evidence="1">Uncharacterized protein</fullName>
    </submittedName>
</protein>
<name>A0AAD3SL95_NEPGR</name>
<accession>A0AAD3SL95</accession>
<dbReference type="Proteomes" id="UP001279734">
    <property type="component" value="Unassembled WGS sequence"/>
</dbReference>
<dbReference type="AlphaFoldDB" id="A0AAD3SL95"/>
<proteinExistence type="predicted"/>
<gene>
    <name evidence="1" type="ORF">Nepgr_014690</name>
</gene>
<keyword evidence="2" id="KW-1185">Reference proteome</keyword>
<comment type="caution">
    <text evidence="1">The sequence shown here is derived from an EMBL/GenBank/DDBJ whole genome shotgun (WGS) entry which is preliminary data.</text>
</comment>
<dbReference type="EMBL" id="BSYO01000012">
    <property type="protein sequence ID" value="GMH12849.1"/>
    <property type="molecule type" value="Genomic_DNA"/>
</dbReference>
<organism evidence="1 2">
    <name type="scientific">Nepenthes gracilis</name>
    <name type="common">Slender pitcher plant</name>
    <dbReference type="NCBI Taxonomy" id="150966"/>
    <lineage>
        <taxon>Eukaryota</taxon>
        <taxon>Viridiplantae</taxon>
        <taxon>Streptophyta</taxon>
        <taxon>Embryophyta</taxon>
        <taxon>Tracheophyta</taxon>
        <taxon>Spermatophyta</taxon>
        <taxon>Magnoliopsida</taxon>
        <taxon>eudicotyledons</taxon>
        <taxon>Gunneridae</taxon>
        <taxon>Pentapetalae</taxon>
        <taxon>Caryophyllales</taxon>
        <taxon>Nepenthaceae</taxon>
        <taxon>Nepenthes</taxon>
    </lineage>
</organism>
<evidence type="ECO:0000313" key="1">
    <source>
        <dbReference type="EMBL" id="GMH12849.1"/>
    </source>
</evidence>
<evidence type="ECO:0000313" key="2">
    <source>
        <dbReference type="Proteomes" id="UP001279734"/>
    </source>
</evidence>
<reference evidence="1" key="1">
    <citation type="submission" date="2023-05" db="EMBL/GenBank/DDBJ databases">
        <title>Nepenthes gracilis genome sequencing.</title>
        <authorList>
            <person name="Fukushima K."/>
        </authorList>
    </citation>
    <scope>NUCLEOTIDE SEQUENCE</scope>
    <source>
        <strain evidence="1">SING2019-196</strain>
    </source>
</reference>
<sequence length="93" mass="10093">MALPSGGNVMWKPCLRSKEAEWSVICTGSQCMPPDALLILKMSCLLGLPLDGFASVFKGAYGPDRFGLRDRAANLPPWSSIQQCRLLVVIGLQ</sequence>